<keyword evidence="1" id="KW-1133">Transmembrane helix</keyword>
<dbReference type="RefSeq" id="WP_045842177.1">
    <property type="nucleotide sequence ID" value="NZ_CP083405.1"/>
</dbReference>
<sequence length="150" mass="16083">MQQTAWGPRTVKIAGCGGAGTSIAIACVTLGTDTPGCMLAGIAAISLILFAGLSWRARPKLAINPDGLAVQGWFRTQLFGPADIKIIRIIKFRRFGHTVRLLEIEAANGDLVILSRWDLGTEPREVLDTLTAAGYAGRKNGKRRAALKKL</sequence>
<gene>
    <name evidence="3" type="ORF">MLPM_0012</name>
</gene>
<dbReference type="EMBL" id="JRPY01000001">
    <property type="protein sequence ID" value="KJX75928.1"/>
    <property type="molecule type" value="Genomic_DNA"/>
</dbReference>
<dbReference type="OrthoDB" id="4381453at2"/>
<proteinExistence type="predicted"/>
<dbReference type="STRING" id="480418.GCA_000975265_00017"/>
<organism evidence="3 4">
    <name type="scientific">Mycobacterium lepromatosis</name>
    <dbReference type="NCBI Taxonomy" id="480418"/>
    <lineage>
        <taxon>Bacteria</taxon>
        <taxon>Bacillati</taxon>
        <taxon>Actinomycetota</taxon>
        <taxon>Actinomycetes</taxon>
        <taxon>Mycobacteriales</taxon>
        <taxon>Mycobacteriaceae</taxon>
        <taxon>Mycobacterium</taxon>
    </lineage>
</organism>
<dbReference type="AlphaFoldDB" id="A0A0F4ET29"/>
<keyword evidence="1" id="KW-0472">Membrane</keyword>
<accession>A0A0F4ET29</accession>
<feature type="transmembrane region" description="Helical" evidence="1">
    <location>
        <begin position="38"/>
        <end position="55"/>
    </location>
</feature>
<keyword evidence="1" id="KW-0812">Transmembrane</keyword>
<dbReference type="InterPro" id="IPR019692">
    <property type="entry name" value="CFP-6_PH"/>
</dbReference>
<evidence type="ECO:0000313" key="4">
    <source>
        <dbReference type="Proteomes" id="UP000053699"/>
    </source>
</evidence>
<keyword evidence="4" id="KW-1185">Reference proteome</keyword>
<reference evidence="3 4" key="1">
    <citation type="journal article" date="2015" name="Proc. Natl. Acad. Sci. U.S.A.">
        <title>Insight into the evolution and origin of leprosy bacilli from the genome sequence of Mycobacterium lepromatosis.</title>
        <authorList>
            <person name="Singh P."/>
            <person name="Benjak A."/>
            <person name="Schuenemann V.J."/>
            <person name="Herbig A."/>
            <person name="Avanzi C."/>
            <person name="Busso P."/>
            <person name="Nieselt K."/>
            <person name="Krause J."/>
            <person name="Vera-Cabrera L."/>
            <person name="Cole S.T."/>
        </authorList>
    </citation>
    <scope>NUCLEOTIDE SEQUENCE [LARGE SCALE GENOMIC DNA]</scope>
    <source>
        <strain evidence="3 4">Mx1-22A</strain>
    </source>
</reference>
<comment type="caution">
    <text evidence="3">The sequence shown here is derived from an EMBL/GenBank/DDBJ whole genome shotgun (WGS) entry which is preliminary data.</text>
</comment>
<evidence type="ECO:0000259" key="2">
    <source>
        <dbReference type="Pfam" id="PF10756"/>
    </source>
</evidence>
<evidence type="ECO:0000256" key="1">
    <source>
        <dbReference type="SAM" id="Phobius"/>
    </source>
</evidence>
<feature type="domain" description="Low molecular weight protein antigen 6 PH" evidence="2">
    <location>
        <begin position="58"/>
        <end position="136"/>
    </location>
</feature>
<dbReference type="PATRIC" id="fig|480418.6.peg.100"/>
<dbReference type="Proteomes" id="UP000053699">
    <property type="component" value="Unassembled WGS sequence"/>
</dbReference>
<evidence type="ECO:0000313" key="3">
    <source>
        <dbReference type="EMBL" id="KJX75928.1"/>
    </source>
</evidence>
<feature type="transmembrane region" description="Helical" evidence="1">
    <location>
        <begin position="12"/>
        <end position="32"/>
    </location>
</feature>
<name>A0A0F4ET29_9MYCO</name>
<protein>
    <recommendedName>
        <fullName evidence="2">Low molecular weight protein antigen 6 PH domain-containing protein</fullName>
    </recommendedName>
</protein>
<dbReference type="Pfam" id="PF10756">
    <property type="entry name" value="bPH_6"/>
    <property type="match status" value="1"/>
</dbReference>